<dbReference type="Gene3D" id="3.40.390.30">
    <property type="entry name" value="Metalloproteases ('zincins'), catalytic domain"/>
    <property type="match status" value="1"/>
</dbReference>
<evidence type="ECO:0000256" key="5">
    <source>
        <dbReference type="ARBA" id="ARBA00022801"/>
    </source>
</evidence>
<dbReference type="PROSITE" id="PS01306">
    <property type="entry name" value="UPF0054"/>
    <property type="match status" value="1"/>
</dbReference>
<evidence type="ECO:0000256" key="1">
    <source>
        <dbReference type="ARBA" id="ARBA00010875"/>
    </source>
</evidence>
<keyword evidence="7" id="KW-0963">Cytoplasm</keyword>
<gene>
    <name evidence="7 8" type="primary">ybeY</name>
    <name evidence="8" type="ORF">COT94_01585</name>
</gene>
<dbReference type="EMBL" id="PFAM01000010">
    <property type="protein sequence ID" value="PIT96216.1"/>
    <property type="molecule type" value="Genomic_DNA"/>
</dbReference>
<dbReference type="HAMAP" id="MF_00009">
    <property type="entry name" value="Endoribonucl_YbeY"/>
    <property type="match status" value="1"/>
</dbReference>
<dbReference type="PANTHER" id="PTHR46986:SF1">
    <property type="entry name" value="ENDORIBONUCLEASE YBEY, CHLOROPLASTIC"/>
    <property type="match status" value="1"/>
</dbReference>
<dbReference type="InterPro" id="IPR023091">
    <property type="entry name" value="MetalPrtase_cat_dom_sf_prd"/>
</dbReference>
<dbReference type="GO" id="GO:0004521">
    <property type="term" value="F:RNA endonuclease activity"/>
    <property type="evidence" value="ECO:0007669"/>
    <property type="project" value="UniProtKB-UniRule"/>
</dbReference>
<feature type="binding site" evidence="7">
    <location>
        <position position="114"/>
    </location>
    <ligand>
        <name>Zn(2+)</name>
        <dbReference type="ChEBI" id="CHEBI:29105"/>
        <note>catalytic</note>
    </ligand>
</feature>
<dbReference type="SUPFAM" id="SSF55486">
    <property type="entry name" value="Metalloproteases ('zincins'), catalytic domain"/>
    <property type="match status" value="1"/>
</dbReference>
<dbReference type="EC" id="3.1.-.-" evidence="7"/>
<dbReference type="GO" id="GO:0008270">
    <property type="term" value="F:zinc ion binding"/>
    <property type="evidence" value="ECO:0007669"/>
    <property type="project" value="UniProtKB-UniRule"/>
</dbReference>
<keyword evidence="7" id="KW-0690">Ribosome biogenesis</keyword>
<keyword evidence="2 7" id="KW-0540">Nuclease</keyword>
<dbReference type="AlphaFoldDB" id="A0A2M6WU15"/>
<feature type="binding site" evidence="7">
    <location>
        <position position="104"/>
    </location>
    <ligand>
        <name>Zn(2+)</name>
        <dbReference type="ChEBI" id="CHEBI:29105"/>
        <note>catalytic</note>
    </ligand>
</feature>
<evidence type="ECO:0000256" key="3">
    <source>
        <dbReference type="ARBA" id="ARBA00022723"/>
    </source>
</evidence>
<dbReference type="GO" id="GO:0004222">
    <property type="term" value="F:metalloendopeptidase activity"/>
    <property type="evidence" value="ECO:0007669"/>
    <property type="project" value="InterPro"/>
</dbReference>
<evidence type="ECO:0000256" key="6">
    <source>
        <dbReference type="ARBA" id="ARBA00022833"/>
    </source>
</evidence>
<comment type="cofactor">
    <cofactor evidence="7">
        <name>Zn(2+)</name>
        <dbReference type="ChEBI" id="CHEBI:29105"/>
    </cofactor>
    <text evidence="7">Binds 1 zinc ion.</text>
</comment>
<dbReference type="Pfam" id="PF02130">
    <property type="entry name" value="YbeY"/>
    <property type="match status" value="1"/>
</dbReference>
<keyword evidence="4 7" id="KW-0255">Endonuclease</keyword>
<name>A0A2M6WU15_9BACT</name>
<dbReference type="Proteomes" id="UP000228533">
    <property type="component" value="Unassembled WGS sequence"/>
</dbReference>
<evidence type="ECO:0000256" key="7">
    <source>
        <dbReference type="HAMAP-Rule" id="MF_00009"/>
    </source>
</evidence>
<accession>A0A2M6WU15</accession>
<feature type="binding site" evidence="7">
    <location>
        <position position="108"/>
    </location>
    <ligand>
        <name>Zn(2+)</name>
        <dbReference type="ChEBI" id="CHEBI:29105"/>
        <note>catalytic</note>
    </ligand>
</feature>
<comment type="similarity">
    <text evidence="1 7">Belongs to the endoribonuclease YbeY family.</text>
</comment>
<proteinExistence type="inferred from homology"/>
<evidence type="ECO:0000256" key="4">
    <source>
        <dbReference type="ARBA" id="ARBA00022759"/>
    </source>
</evidence>
<dbReference type="GO" id="GO:0005737">
    <property type="term" value="C:cytoplasm"/>
    <property type="evidence" value="ECO:0007669"/>
    <property type="project" value="UniProtKB-SubCell"/>
</dbReference>
<evidence type="ECO:0000256" key="2">
    <source>
        <dbReference type="ARBA" id="ARBA00022722"/>
    </source>
</evidence>
<reference evidence="9" key="1">
    <citation type="submission" date="2017-09" db="EMBL/GenBank/DDBJ databases">
        <title>Depth-based differentiation of microbial function through sediment-hosted aquifers and enrichment of novel symbionts in the deep terrestrial subsurface.</title>
        <authorList>
            <person name="Probst A.J."/>
            <person name="Ladd B."/>
            <person name="Jarett J.K."/>
            <person name="Geller-Mcgrath D.E."/>
            <person name="Sieber C.M.K."/>
            <person name="Emerson J.B."/>
            <person name="Anantharaman K."/>
            <person name="Thomas B.C."/>
            <person name="Malmstrom R."/>
            <person name="Stieglmeier M."/>
            <person name="Klingl A."/>
            <person name="Woyke T."/>
            <person name="Ryan C.M."/>
            <person name="Banfield J.F."/>
        </authorList>
    </citation>
    <scope>NUCLEOTIDE SEQUENCE [LARGE SCALE GENOMIC DNA]</scope>
</reference>
<keyword evidence="5 7" id="KW-0378">Hydrolase</keyword>
<dbReference type="NCBIfam" id="TIGR00043">
    <property type="entry name" value="rRNA maturation RNase YbeY"/>
    <property type="match status" value="1"/>
</dbReference>
<dbReference type="GO" id="GO:0006364">
    <property type="term" value="P:rRNA processing"/>
    <property type="evidence" value="ECO:0007669"/>
    <property type="project" value="UniProtKB-UniRule"/>
</dbReference>
<dbReference type="InterPro" id="IPR002036">
    <property type="entry name" value="YbeY"/>
</dbReference>
<comment type="function">
    <text evidence="7">Single strand-specific metallo-endoribonuclease involved in late-stage 70S ribosome quality control and in maturation of the 3' terminus of the 16S rRNA.</text>
</comment>
<keyword evidence="6 7" id="KW-0862">Zinc</keyword>
<dbReference type="InterPro" id="IPR020549">
    <property type="entry name" value="YbeY_CS"/>
</dbReference>
<evidence type="ECO:0000313" key="8">
    <source>
        <dbReference type="EMBL" id="PIT96216.1"/>
    </source>
</evidence>
<dbReference type="PANTHER" id="PTHR46986">
    <property type="entry name" value="ENDORIBONUCLEASE YBEY, CHLOROPLASTIC"/>
    <property type="match status" value="1"/>
</dbReference>
<evidence type="ECO:0000313" key="9">
    <source>
        <dbReference type="Proteomes" id="UP000228533"/>
    </source>
</evidence>
<sequence length="139" mass="16296">MLVEVSNKTRSRIDTNLIRRVLEHLLKHYRLNKQGVSVALIGDKSMRQLNKKWRGKDKPTDILSFTADEPDYLGELIIDWQQIKRQAPRFRQSARRELIFIVVHGFLHLIGYLDDTDNQSKKMLELGTNLIDKLKLDTL</sequence>
<keyword evidence="7" id="KW-0698">rRNA processing</keyword>
<comment type="subcellular location">
    <subcellularLocation>
        <location evidence="7">Cytoplasm</location>
    </subcellularLocation>
</comment>
<protein>
    <recommendedName>
        <fullName evidence="7">Endoribonuclease YbeY</fullName>
        <ecNumber evidence="7">3.1.-.-</ecNumber>
    </recommendedName>
</protein>
<organism evidence="8 9">
    <name type="scientific">Candidatus Falkowbacteria bacterium CG10_big_fil_rev_8_21_14_0_10_37_14</name>
    <dbReference type="NCBI Taxonomy" id="1974561"/>
    <lineage>
        <taxon>Bacteria</taxon>
        <taxon>Candidatus Falkowiibacteriota</taxon>
    </lineage>
</organism>
<keyword evidence="3 7" id="KW-0479">Metal-binding</keyword>
<comment type="caution">
    <text evidence="8">The sequence shown here is derived from an EMBL/GenBank/DDBJ whole genome shotgun (WGS) entry which is preliminary data.</text>
</comment>